<organism evidence="2 3">
    <name type="scientific">Vespula squamosa</name>
    <name type="common">Southern yellow jacket</name>
    <name type="synonym">Wasp</name>
    <dbReference type="NCBI Taxonomy" id="30214"/>
    <lineage>
        <taxon>Eukaryota</taxon>
        <taxon>Metazoa</taxon>
        <taxon>Ecdysozoa</taxon>
        <taxon>Arthropoda</taxon>
        <taxon>Hexapoda</taxon>
        <taxon>Insecta</taxon>
        <taxon>Pterygota</taxon>
        <taxon>Neoptera</taxon>
        <taxon>Endopterygota</taxon>
        <taxon>Hymenoptera</taxon>
        <taxon>Apocrita</taxon>
        <taxon>Aculeata</taxon>
        <taxon>Vespoidea</taxon>
        <taxon>Vespidae</taxon>
        <taxon>Vespinae</taxon>
        <taxon>Vespula</taxon>
    </lineage>
</organism>
<accession>A0ABD2ATB7</accession>
<dbReference type="Proteomes" id="UP001607302">
    <property type="component" value="Unassembled WGS sequence"/>
</dbReference>
<gene>
    <name evidence="2" type="ORF">V1478_008382</name>
</gene>
<evidence type="ECO:0000313" key="3">
    <source>
        <dbReference type="Proteomes" id="UP001607302"/>
    </source>
</evidence>
<name>A0ABD2ATB7_VESSQ</name>
<sequence>MPGVASATGLISARVRPIYRNKPQHVELSGQTNPAPFALRPYAGLFNPYSYGCSVLCNHPVDNEAKEVVRRAKDTWASEGKALLLPEEMEMIRARLLAAGRGDTVTGDSGNVDTKETNVDAITVPEELFRKYTETDSRPLTPAPTLVSVQAATISNRPFQNDPPAIIYNPRERTTLVLDLRAKSQPQLDNETFTWHALTLEVLPVPRKSQINTSKPLSRRRSSASVTRPAPFALPSSLNVETCETIVDNISEEPTVVRRRGKKLRKRKCRRNSIYGQQTEVRDPFEPPETQISQTGNESRRASVHPLTGDSCTVISSEKALVSLAEQTMYSSFIPIEILKHLCRELNRDKVEAEFSMKRKIAFEEALRVKGETHFALRGTHQTSAPSMQDVPRVFSRQTARFEILDSQSLRGITVLVYLSKHVFVNSGRKLIYGRAFIRFHEETLQGSRYISPNDVQEALQDAIGRTLTDEQQARFNSFLGNISEPLNFRTWCGVCAAAERLLCPLPSRQVDPPTWLERLDFEMLERRLDSINVDSQLALLLREIHNR</sequence>
<comment type="caution">
    <text evidence="2">The sequence shown here is derived from an EMBL/GenBank/DDBJ whole genome shotgun (WGS) entry which is preliminary data.</text>
</comment>
<dbReference type="PANTHER" id="PTHR36696:SF1">
    <property type="entry name" value="EF-HAND DOMAIN-CONTAINING PROTEIN"/>
    <property type="match status" value="1"/>
</dbReference>
<dbReference type="AlphaFoldDB" id="A0ABD2ATB7"/>
<evidence type="ECO:0000313" key="2">
    <source>
        <dbReference type="EMBL" id="KAL2723869.1"/>
    </source>
</evidence>
<dbReference type="EMBL" id="JAUDFV010000139">
    <property type="protein sequence ID" value="KAL2723869.1"/>
    <property type="molecule type" value="Genomic_DNA"/>
</dbReference>
<proteinExistence type="predicted"/>
<reference evidence="2 3" key="1">
    <citation type="journal article" date="2024" name="Ann. Entomol. Soc. Am.">
        <title>Genomic analyses of the southern and eastern yellowjacket wasps (Hymenoptera: Vespidae) reveal evolutionary signatures of social life.</title>
        <authorList>
            <person name="Catto M.A."/>
            <person name="Caine P.B."/>
            <person name="Orr S.E."/>
            <person name="Hunt B.G."/>
            <person name="Goodisman M.A.D."/>
        </authorList>
    </citation>
    <scope>NUCLEOTIDE SEQUENCE [LARGE SCALE GENOMIC DNA]</scope>
    <source>
        <strain evidence="2">233</strain>
        <tissue evidence="2">Head and thorax</tissue>
    </source>
</reference>
<protein>
    <submittedName>
        <fullName evidence="2">Uncharacterized protein</fullName>
    </submittedName>
</protein>
<keyword evidence="3" id="KW-1185">Reference proteome</keyword>
<dbReference type="PANTHER" id="PTHR36696">
    <property type="entry name" value="AGAP012002-PA"/>
    <property type="match status" value="1"/>
</dbReference>
<feature type="region of interest" description="Disordered" evidence="1">
    <location>
        <begin position="283"/>
        <end position="307"/>
    </location>
</feature>
<evidence type="ECO:0000256" key="1">
    <source>
        <dbReference type="SAM" id="MobiDB-lite"/>
    </source>
</evidence>